<proteinExistence type="inferred from homology"/>
<dbReference type="SUPFAM" id="SSF52210">
    <property type="entry name" value="Succinyl-CoA synthetase domains"/>
    <property type="match status" value="2"/>
</dbReference>
<dbReference type="Gene3D" id="3.40.50.261">
    <property type="entry name" value="Succinyl-CoA synthetase domains"/>
    <property type="match status" value="2"/>
</dbReference>
<accession>A0A327M9Y8</accession>
<dbReference type="GO" id="GO:0043758">
    <property type="term" value="F:acetate-CoA ligase (ADP-forming) activity"/>
    <property type="evidence" value="ECO:0007669"/>
    <property type="project" value="InterPro"/>
</dbReference>
<keyword evidence="1" id="KW-0816">Tricarboxylic acid cycle</keyword>
<dbReference type="InterPro" id="IPR016102">
    <property type="entry name" value="Succinyl-CoA_synth-like"/>
</dbReference>
<sequence>MRLAQSSAVQRGSMGSRFSLGVMGCWAGPDAPHPGAAAVAAARVADSRGREHAAAHHPPASGLTTGTPCLGCRMGKNAASQRGRREGRLQQQGMAGETSGGSAPAPLRDPAALRRVLSPRSVAVIGVSAEPTRFGGRTVTNLANFAGPVWGVNPKYAGRDLHGRPCLASLDDIPEVPDCVLIALPREQIMGAVEACIRKGAGGVIAYASGYGETGLAERVAEEAALRARCREAGLPLVGVNCLGIVDHVLKAGVTFMPEYARLVAPAGGVAITSQSGALGYALMQAAERGFSVCHMTTAGNATDLDVCDLAAYQLSMPECRAVALAVEGLRDGRRLQLLGEAARRAGKPIVALKLGRGEAGAAAAVSHTGSLAGSAAAWSAAFRRAGMAEVEDFDALLETAGLFAKAGRPKARGVAIVTASGGAGIMAADHAEALGLDMPQPGAAAKAVLEAAIPDFGAARNPCDLTAQAAGDPTSFGKCVLAMAADPQYGVIVYPQVYSHHQTTPGRIAEIASLTEQCGKPIIVAWIPEQLEGPGAVAADASPVVPLFRSMRRLMNAVRLWQEHYATPPAGEPEAPAGLAGALAALPARGAVLTEAEAKTLFARVGVPVVEERRAATAEAAAEAAAALGFPVVLKLDSPDIAHKTEVGGVRLRLGDAAAVRAAFAEIMGSARRHAPAARLDGVLVQRMSRGGVELILGGRRDGQFGPMVLVGTGGVQAELWKDVALDIAPVSPARAEAMLRSLRGFPLLDGFRGAPKADLAAVARAVSAFSVLLAAAGERIAEAEVNPLIAGDWGCLAVDGLVRAGE</sequence>
<keyword evidence="3 6" id="KW-0547">Nucleotide-binding</keyword>
<dbReference type="Pfam" id="PF13549">
    <property type="entry name" value="ATP-grasp_5"/>
    <property type="match status" value="1"/>
</dbReference>
<protein>
    <submittedName>
        <fullName evidence="9">CoA-binding protein</fullName>
    </submittedName>
</protein>
<name>A0A327M9Y8_9PROT</name>
<dbReference type="InterPro" id="IPR043938">
    <property type="entry name" value="Ligase_CoA_dom"/>
</dbReference>
<keyword evidence="4 6" id="KW-0067">ATP-binding</keyword>
<dbReference type="SUPFAM" id="SSF51735">
    <property type="entry name" value="NAD(P)-binding Rossmann-fold domains"/>
    <property type="match status" value="1"/>
</dbReference>
<dbReference type="Pfam" id="PF19045">
    <property type="entry name" value="Ligase_CoA_2"/>
    <property type="match status" value="1"/>
</dbReference>
<dbReference type="GO" id="GO:0005524">
    <property type="term" value="F:ATP binding"/>
    <property type="evidence" value="ECO:0007669"/>
    <property type="project" value="UniProtKB-UniRule"/>
</dbReference>
<evidence type="ECO:0000256" key="5">
    <source>
        <dbReference type="ARBA" id="ARBA00060888"/>
    </source>
</evidence>
<dbReference type="SUPFAM" id="SSF56059">
    <property type="entry name" value="Glutathione synthetase ATP-binding domain-like"/>
    <property type="match status" value="1"/>
</dbReference>
<comment type="similarity">
    <text evidence="5">In the N-terminal section; belongs to the acetate CoA ligase alpha subunit family.</text>
</comment>
<evidence type="ECO:0000256" key="4">
    <source>
        <dbReference type="ARBA" id="ARBA00022840"/>
    </source>
</evidence>
<feature type="domain" description="ATP-grasp" evidence="8">
    <location>
        <begin position="600"/>
        <end position="636"/>
    </location>
</feature>
<dbReference type="InterPro" id="IPR013815">
    <property type="entry name" value="ATP_grasp_subdomain_1"/>
</dbReference>
<evidence type="ECO:0000256" key="1">
    <source>
        <dbReference type="ARBA" id="ARBA00022532"/>
    </source>
</evidence>
<evidence type="ECO:0000256" key="7">
    <source>
        <dbReference type="SAM" id="MobiDB-lite"/>
    </source>
</evidence>
<dbReference type="PANTHER" id="PTHR43334:SF1">
    <property type="entry name" value="3-HYDROXYPROPIONATE--COA LIGASE [ADP-FORMING]"/>
    <property type="match status" value="1"/>
</dbReference>
<evidence type="ECO:0000313" key="9">
    <source>
        <dbReference type="EMBL" id="RAI59740.1"/>
    </source>
</evidence>
<dbReference type="Gene3D" id="3.30.1490.20">
    <property type="entry name" value="ATP-grasp fold, A domain"/>
    <property type="match status" value="1"/>
</dbReference>
<keyword evidence="10" id="KW-1185">Reference proteome</keyword>
<dbReference type="InterPro" id="IPR011761">
    <property type="entry name" value="ATP-grasp"/>
</dbReference>
<dbReference type="InterPro" id="IPR036291">
    <property type="entry name" value="NAD(P)-bd_dom_sf"/>
</dbReference>
<dbReference type="OrthoDB" id="9807426at2"/>
<dbReference type="GO" id="GO:0006099">
    <property type="term" value="P:tricarboxylic acid cycle"/>
    <property type="evidence" value="ECO:0007669"/>
    <property type="project" value="UniProtKB-KW"/>
</dbReference>
<dbReference type="Proteomes" id="UP000249065">
    <property type="component" value="Unassembled WGS sequence"/>
</dbReference>
<evidence type="ECO:0000259" key="8">
    <source>
        <dbReference type="PROSITE" id="PS50975"/>
    </source>
</evidence>
<evidence type="ECO:0000256" key="6">
    <source>
        <dbReference type="PROSITE-ProRule" id="PRU00409"/>
    </source>
</evidence>
<evidence type="ECO:0000256" key="2">
    <source>
        <dbReference type="ARBA" id="ARBA00022598"/>
    </source>
</evidence>
<dbReference type="PROSITE" id="PS50975">
    <property type="entry name" value="ATP_GRASP"/>
    <property type="match status" value="1"/>
</dbReference>
<dbReference type="PANTHER" id="PTHR43334">
    <property type="entry name" value="ACETATE--COA LIGASE [ADP-FORMING]"/>
    <property type="match status" value="1"/>
</dbReference>
<dbReference type="GO" id="GO:0046872">
    <property type="term" value="F:metal ion binding"/>
    <property type="evidence" value="ECO:0007669"/>
    <property type="project" value="InterPro"/>
</dbReference>
<evidence type="ECO:0000313" key="10">
    <source>
        <dbReference type="Proteomes" id="UP000249065"/>
    </source>
</evidence>
<comment type="caution">
    <text evidence="9">The sequence shown here is derived from an EMBL/GenBank/DDBJ whole genome shotgun (WGS) entry which is preliminary data.</text>
</comment>
<organism evidence="9 10">
    <name type="scientific">Roseicella frigidaeris</name>
    <dbReference type="NCBI Taxonomy" id="2230885"/>
    <lineage>
        <taxon>Bacteria</taxon>
        <taxon>Pseudomonadati</taxon>
        <taxon>Pseudomonadota</taxon>
        <taxon>Alphaproteobacteria</taxon>
        <taxon>Acetobacterales</taxon>
        <taxon>Roseomonadaceae</taxon>
        <taxon>Roseicella</taxon>
    </lineage>
</organism>
<gene>
    <name evidence="9" type="ORF">DOO78_05635</name>
</gene>
<dbReference type="Gene3D" id="3.30.470.20">
    <property type="entry name" value="ATP-grasp fold, B domain"/>
    <property type="match status" value="1"/>
</dbReference>
<dbReference type="InterPro" id="IPR032875">
    <property type="entry name" value="Succ_CoA_lig_flav_dom"/>
</dbReference>
<evidence type="ECO:0000256" key="3">
    <source>
        <dbReference type="ARBA" id="ARBA00022741"/>
    </source>
</evidence>
<reference evidence="10" key="1">
    <citation type="submission" date="2018-06" db="EMBL/GenBank/DDBJ databases">
        <authorList>
            <person name="Khan S.A."/>
        </authorList>
    </citation>
    <scope>NUCLEOTIDE SEQUENCE [LARGE SCALE GENOMIC DNA]</scope>
    <source>
        <strain evidence="10">DB-1506</strain>
    </source>
</reference>
<keyword evidence="2" id="KW-0436">Ligase</keyword>
<dbReference type="Gene3D" id="3.40.50.720">
    <property type="entry name" value="NAD(P)-binding Rossmann-like Domain"/>
    <property type="match status" value="1"/>
</dbReference>
<dbReference type="Pfam" id="PF13380">
    <property type="entry name" value="CoA_binding_2"/>
    <property type="match status" value="1"/>
</dbReference>
<dbReference type="Pfam" id="PF13607">
    <property type="entry name" value="Succ_CoA_lig"/>
    <property type="match status" value="1"/>
</dbReference>
<dbReference type="SMART" id="SM00881">
    <property type="entry name" value="CoA_binding"/>
    <property type="match status" value="1"/>
</dbReference>
<dbReference type="AlphaFoldDB" id="A0A327M9Y8"/>
<dbReference type="InterPro" id="IPR051538">
    <property type="entry name" value="Acyl-CoA_Synth/Transferase"/>
</dbReference>
<dbReference type="EMBL" id="QLIX01000003">
    <property type="protein sequence ID" value="RAI59740.1"/>
    <property type="molecule type" value="Genomic_DNA"/>
</dbReference>
<dbReference type="FunFam" id="3.30.1490.20:FF:000020">
    <property type="entry name" value="Protein lysine acetyltransferase"/>
    <property type="match status" value="1"/>
</dbReference>
<feature type="region of interest" description="Disordered" evidence="7">
    <location>
        <begin position="74"/>
        <end position="108"/>
    </location>
</feature>
<dbReference type="InterPro" id="IPR003781">
    <property type="entry name" value="CoA-bd"/>
</dbReference>